<evidence type="ECO:0000256" key="1">
    <source>
        <dbReference type="ARBA" id="ARBA00022490"/>
    </source>
</evidence>
<feature type="binding site" evidence="6">
    <location>
        <begin position="132"/>
        <end position="133"/>
    </location>
    <ligand>
        <name>S-adenosyl-L-methionine</name>
        <dbReference type="ChEBI" id="CHEBI:59789"/>
    </ligand>
</feature>
<proteinExistence type="inferred from homology"/>
<comment type="caution">
    <text evidence="7">The sequence shown here is derived from an EMBL/GenBank/DDBJ whole genome shotgun (WGS) entry which is preliminary data.</text>
</comment>
<dbReference type="EMBL" id="JAQOUE010000001">
    <property type="protein sequence ID" value="MDT7042903.1"/>
    <property type="molecule type" value="Genomic_DNA"/>
</dbReference>
<evidence type="ECO:0000256" key="2">
    <source>
        <dbReference type="ARBA" id="ARBA00022552"/>
    </source>
</evidence>
<dbReference type="PIRSF" id="PIRSF003078">
    <property type="entry name" value="GidB"/>
    <property type="match status" value="1"/>
</dbReference>
<feature type="binding site" evidence="6">
    <location>
        <position position="81"/>
    </location>
    <ligand>
        <name>S-adenosyl-L-methionine</name>
        <dbReference type="ChEBI" id="CHEBI:59789"/>
    </ligand>
</feature>
<protein>
    <recommendedName>
        <fullName evidence="6">Ribosomal RNA small subunit methyltransferase G</fullName>
        <ecNumber evidence="6">2.1.1.-</ecNumber>
    </recommendedName>
    <alternativeName>
        <fullName evidence="6">16S rRNA 7-methylguanosine methyltransferase</fullName>
        <shortName evidence="6">16S rRNA m7G methyltransferase</shortName>
    </alternativeName>
</protein>
<dbReference type="InterPro" id="IPR029063">
    <property type="entry name" value="SAM-dependent_MTases_sf"/>
</dbReference>
<evidence type="ECO:0000256" key="5">
    <source>
        <dbReference type="ARBA" id="ARBA00022691"/>
    </source>
</evidence>
<dbReference type="GO" id="GO:0008168">
    <property type="term" value="F:methyltransferase activity"/>
    <property type="evidence" value="ECO:0007669"/>
    <property type="project" value="UniProtKB-KW"/>
</dbReference>
<keyword evidence="1 6" id="KW-0963">Cytoplasm</keyword>
<keyword evidence="8" id="KW-1185">Reference proteome</keyword>
<evidence type="ECO:0000256" key="4">
    <source>
        <dbReference type="ARBA" id="ARBA00022679"/>
    </source>
</evidence>
<dbReference type="Pfam" id="PF02527">
    <property type="entry name" value="GidB"/>
    <property type="match status" value="1"/>
</dbReference>
<evidence type="ECO:0000313" key="8">
    <source>
        <dbReference type="Proteomes" id="UP001250932"/>
    </source>
</evidence>
<dbReference type="NCBIfam" id="TIGR00138">
    <property type="entry name" value="rsmG_gidB"/>
    <property type="match status" value="1"/>
</dbReference>
<dbReference type="GO" id="GO:0032259">
    <property type="term" value="P:methylation"/>
    <property type="evidence" value="ECO:0007669"/>
    <property type="project" value="UniProtKB-KW"/>
</dbReference>
<accession>A0ABU3K942</accession>
<dbReference type="InterPro" id="IPR003682">
    <property type="entry name" value="rRNA_ssu_MeTfrase_G"/>
</dbReference>
<dbReference type="PANTHER" id="PTHR31760">
    <property type="entry name" value="S-ADENOSYL-L-METHIONINE-DEPENDENT METHYLTRANSFERASES SUPERFAMILY PROTEIN"/>
    <property type="match status" value="1"/>
</dbReference>
<evidence type="ECO:0000256" key="3">
    <source>
        <dbReference type="ARBA" id="ARBA00022603"/>
    </source>
</evidence>
<dbReference type="HAMAP" id="MF_00074">
    <property type="entry name" value="16SrRNA_methyltr_G"/>
    <property type="match status" value="1"/>
</dbReference>
<name>A0ABU3K942_9BACT</name>
<dbReference type="PANTHER" id="PTHR31760:SF0">
    <property type="entry name" value="S-ADENOSYL-L-METHIONINE-DEPENDENT METHYLTRANSFERASES SUPERFAMILY PROTEIN"/>
    <property type="match status" value="1"/>
</dbReference>
<evidence type="ECO:0000256" key="6">
    <source>
        <dbReference type="HAMAP-Rule" id="MF_00074"/>
    </source>
</evidence>
<feature type="binding site" evidence="6">
    <location>
        <position position="86"/>
    </location>
    <ligand>
        <name>S-adenosyl-L-methionine</name>
        <dbReference type="ChEBI" id="CHEBI:59789"/>
    </ligand>
</feature>
<keyword evidence="5 6" id="KW-0949">S-adenosyl-L-methionine</keyword>
<keyword evidence="4 6" id="KW-0808">Transferase</keyword>
<dbReference type="EC" id="2.1.1.-" evidence="6"/>
<sequence length="216" mass="24354">MEPGLYFELIRQESEKIGFLIEKDAIEKFETYLLELIKWNKKVNLTGHRDERSIIANLFIDSLAFHKAIKSFSACSVLDIGTGAGFPGLPLNISEPKLSVTLVEPNLKKVSFLHHIIGTLGLKNVEVLATRIEDIQKYEYVPRAYQGVILKALRLDICLPYVRPLLDENGMIVVSRAKSSGKEVGVRGITIHERIPYRLPFGFGERELMILSPTCT</sequence>
<comment type="subcellular location">
    <subcellularLocation>
        <location evidence="6">Cytoplasm</location>
    </subcellularLocation>
</comment>
<dbReference type="Gene3D" id="3.40.50.150">
    <property type="entry name" value="Vaccinia Virus protein VP39"/>
    <property type="match status" value="1"/>
</dbReference>
<comment type="caution">
    <text evidence="6">Lacks conserved residue(s) required for the propagation of feature annotation.</text>
</comment>
<dbReference type="RefSeq" id="WP_313833369.1">
    <property type="nucleotide sequence ID" value="NZ_JAQOUE010000001.1"/>
</dbReference>
<gene>
    <name evidence="6 7" type="primary">rsmG</name>
    <name evidence="7" type="ORF">PPG34_11105</name>
</gene>
<reference evidence="7 8" key="1">
    <citation type="journal article" date="2023" name="ISME J.">
        <title>Cultivation and genomic characterization of novel and ubiquitous marine nitrite-oxidizing bacteria from the Nitrospirales.</title>
        <authorList>
            <person name="Mueller A.J."/>
            <person name="Daebeler A."/>
            <person name="Herbold C.W."/>
            <person name="Kirkegaard R.H."/>
            <person name="Daims H."/>
        </authorList>
    </citation>
    <scope>NUCLEOTIDE SEQUENCE [LARGE SCALE GENOMIC DNA]</scope>
    <source>
        <strain evidence="7 8">EB</strain>
    </source>
</reference>
<keyword evidence="2 6" id="KW-0698">rRNA processing</keyword>
<dbReference type="CDD" id="cd02440">
    <property type="entry name" value="AdoMet_MTases"/>
    <property type="match status" value="1"/>
</dbReference>
<keyword evidence="3 6" id="KW-0489">Methyltransferase</keyword>
<evidence type="ECO:0000313" key="7">
    <source>
        <dbReference type="EMBL" id="MDT7042903.1"/>
    </source>
</evidence>
<organism evidence="7 8">
    <name type="scientific">Candidatus Nitronereus thalassa</name>
    <dbReference type="NCBI Taxonomy" id="3020898"/>
    <lineage>
        <taxon>Bacteria</taxon>
        <taxon>Pseudomonadati</taxon>
        <taxon>Nitrospirota</taxon>
        <taxon>Nitrospiria</taxon>
        <taxon>Nitrospirales</taxon>
        <taxon>Nitrospiraceae</taxon>
        <taxon>Candidatus Nitronereus</taxon>
    </lineage>
</organism>
<comment type="similarity">
    <text evidence="6">Belongs to the methyltransferase superfamily. RNA methyltransferase RsmG family.</text>
</comment>
<dbReference type="SUPFAM" id="SSF53335">
    <property type="entry name" value="S-adenosyl-L-methionine-dependent methyltransferases"/>
    <property type="match status" value="1"/>
</dbReference>
<comment type="function">
    <text evidence="6">Specifically methylates the N7 position of a guanine in 16S rRNA.</text>
</comment>
<dbReference type="Proteomes" id="UP001250932">
    <property type="component" value="Unassembled WGS sequence"/>
</dbReference>